<dbReference type="SUPFAM" id="SSF51556">
    <property type="entry name" value="Metallo-dependent hydrolases"/>
    <property type="match status" value="1"/>
</dbReference>
<accession>A0ABS4BUP5</accession>
<evidence type="ECO:0000259" key="1">
    <source>
        <dbReference type="Pfam" id="PF07969"/>
    </source>
</evidence>
<gene>
    <name evidence="2" type="ORF">J8H85_10745</name>
</gene>
<name>A0ABS4BUP5_9FLAO</name>
<evidence type="ECO:0000313" key="3">
    <source>
        <dbReference type="Proteomes" id="UP000670776"/>
    </source>
</evidence>
<evidence type="ECO:0000313" key="2">
    <source>
        <dbReference type="EMBL" id="MBP0904306.1"/>
    </source>
</evidence>
<dbReference type="InterPro" id="IPR011059">
    <property type="entry name" value="Metal-dep_hydrolase_composite"/>
</dbReference>
<proteinExistence type="predicted"/>
<dbReference type="InterPro" id="IPR032466">
    <property type="entry name" value="Metal_Hydrolase"/>
</dbReference>
<dbReference type="PANTHER" id="PTHR22642">
    <property type="entry name" value="IMIDAZOLONEPROPIONASE"/>
    <property type="match status" value="1"/>
</dbReference>
<dbReference type="Pfam" id="PF07969">
    <property type="entry name" value="Amidohydro_3"/>
    <property type="match status" value="1"/>
</dbReference>
<dbReference type="InterPro" id="IPR013108">
    <property type="entry name" value="Amidohydro_3"/>
</dbReference>
<protein>
    <submittedName>
        <fullName evidence="2">Amidohydrolase</fullName>
    </submittedName>
</protein>
<dbReference type="CDD" id="cd01300">
    <property type="entry name" value="YtcJ_like"/>
    <property type="match status" value="1"/>
</dbReference>
<dbReference type="EMBL" id="JAGJCB010000009">
    <property type="protein sequence ID" value="MBP0904306.1"/>
    <property type="molecule type" value="Genomic_DNA"/>
</dbReference>
<dbReference type="SUPFAM" id="SSF51338">
    <property type="entry name" value="Composite domain of metallo-dependent hydrolases"/>
    <property type="match status" value="1"/>
</dbReference>
<dbReference type="PANTHER" id="PTHR22642:SF21">
    <property type="entry name" value="PERIPLASMIC PROTEIN"/>
    <property type="match status" value="1"/>
</dbReference>
<dbReference type="Gene3D" id="3.20.20.140">
    <property type="entry name" value="Metal-dependent hydrolases"/>
    <property type="match status" value="1"/>
</dbReference>
<comment type="caution">
    <text evidence="2">The sequence shown here is derived from an EMBL/GenBank/DDBJ whole genome shotgun (WGS) entry which is preliminary data.</text>
</comment>
<organism evidence="2 3">
    <name type="scientific">Mariniflexile gromovii</name>
    <dbReference type="NCBI Taxonomy" id="362523"/>
    <lineage>
        <taxon>Bacteria</taxon>
        <taxon>Pseudomonadati</taxon>
        <taxon>Bacteroidota</taxon>
        <taxon>Flavobacteriia</taxon>
        <taxon>Flavobacteriales</taxon>
        <taxon>Flavobacteriaceae</taxon>
        <taxon>Mariniflexile</taxon>
    </lineage>
</organism>
<keyword evidence="3" id="KW-1185">Reference proteome</keyword>
<sequence>MKTIYKISVLILLIIFIPSCKKGVNEKLETNSLTVDLIIYNAKVTLPNEGVFAEAFAVKDGKFIEIGTSEEILKLKSDRTHIIDAKGKTIIPGLNDSHTHLIREGLNYNTELRWDGVTSITTALEMLKEQAERTPEGQWVRVIGGWGAYQFKEKRLPTLEEINEAVPDKPVYIMYLYSLGYLNKKGLKTLDYDETTTYPGGVIELENGKPTGLLVAKPSALVLYKTLTKLPKLSHNEQLNSTRHYYRELNRLGVTSAIDAGGGGQYYPNDYSISKELASKGQLTVRTSYYLFAVDKGTELNFFKDWTGKLQVGTNDDMFKPNGYTYSGAGENLTWEAADFENFLEPRPELKVSMESELDSIITVLAKNHVPFRLHATYNESISRFLDVFEKVDNRHPFLNKVRWIIDHAETVSDDNLYRIKKMGGGIAIQDRMLFQGEYFVERYGVEAAKQTPPIKKMIAMGIPVGFGTDGTRVSSYNPMLTLYWAISGKTLGGMSLYDDTNKLSRYKALELLTNGSAWFSNEEKVKGNIKEGMYADFAILSEDYFTISEEKIKNLTADLTVVNGKVVYAKNNFSEWDPTMPEIIPEWSPVKYYGGYQN</sequence>
<dbReference type="RefSeq" id="WP_209655200.1">
    <property type="nucleotide sequence ID" value="NZ_JAGJCB010000009.1"/>
</dbReference>
<dbReference type="Gene3D" id="3.10.310.70">
    <property type="match status" value="1"/>
</dbReference>
<reference evidence="2 3" key="1">
    <citation type="submission" date="2021-04" db="EMBL/GenBank/DDBJ databases">
        <title>Mariniflexile gromovii gen. nov., sp. nov., a gliding bacterium isolated from the sea urchin Strongylocentrotus intermedius.</title>
        <authorList>
            <person name="Ko S."/>
            <person name="Le V."/>
            <person name="Ahn C.-Y."/>
            <person name="Oh H.-M."/>
        </authorList>
    </citation>
    <scope>NUCLEOTIDE SEQUENCE [LARGE SCALE GENOMIC DNA]</scope>
    <source>
        <strain evidence="2 3">KCTC 12570</strain>
    </source>
</reference>
<dbReference type="InterPro" id="IPR033932">
    <property type="entry name" value="YtcJ-like"/>
</dbReference>
<dbReference type="Proteomes" id="UP000670776">
    <property type="component" value="Unassembled WGS sequence"/>
</dbReference>
<feature type="domain" description="Amidohydrolase 3" evidence="1">
    <location>
        <begin position="82"/>
        <end position="569"/>
    </location>
</feature>
<dbReference type="Gene3D" id="2.30.40.10">
    <property type="entry name" value="Urease, subunit C, domain 1"/>
    <property type="match status" value="1"/>
</dbReference>